<accession>A0AA91T2R1</accession>
<comment type="caution">
    <text evidence="2">The sequence shown here is derived from an EMBL/GenBank/DDBJ whole genome shotgun (WGS) entry which is preliminary data.</text>
</comment>
<organism evidence="2 3">
    <name type="scientific">Clavispora lusitaniae</name>
    <name type="common">Candida lusitaniae</name>
    <dbReference type="NCBI Taxonomy" id="36911"/>
    <lineage>
        <taxon>Eukaryota</taxon>
        <taxon>Fungi</taxon>
        <taxon>Dikarya</taxon>
        <taxon>Ascomycota</taxon>
        <taxon>Saccharomycotina</taxon>
        <taxon>Pichiomycetes</taxon>
        <taxon>Metschnikowiaceae</taxon>
        <taxon>Clavispora</taxon>
    </lineage>
</organism>
<feature type="region of interest" description="Disordered" evidence="1">
    <location>
        <begin position="30"/>
        <end position="61"/>
    </location>
</feature>
<dbReference type="EMBL" id="LYUB02000004">
    <property type="protein sequence ID" value="OVF09693.1"/>
    <property type="molecule type" value="Genomic_DNA"/>
</dbReference>
<reference evidence="2 3" key="1">
    <citation type="submission" date="2017-04" db="EMBL/GenBank/DDBJ databases">
        <title>Draft genome of the yeast Clavispora lusitaniae type strain CBS 6936.</title>
        <authorList>
            <person name="Durrens P."/>
            <person name="Klopp C."/>
            <person name="Biteau N."/>
            <person name="Fitton-Ouhabi V."/>
            <person name="Dementhon K."/>
            <person name="Accoceberry I."/>
            <person name="Sherman D.J."/>
            <person name="Noel T."/>
        </authorList>
    </citation>
    <scope>NUCLEOTIDE SEQUENCE [LARGE SCALE GENOMIC DNA]</scope>
    <source>
        <strain evidence="2 3">CBS 6936</strain>
    </source>
</reference>
<dbReference type="KEGG" id="clus:A9F13_04g01804"/>
<proteinExistence type="predicted"/>
<dbReference type="AlphaFoldDB" id="A0AA91T2R1"/>
<sequence length="61" mass="6851">MSMSKEKERMGKCDISRMSRAIYGVARIRTNSRSITARKSQGNQRKASPKAKPTRPARNIG</sequence>
<name>A0AA91T2R1_CLALS</name>
<evidence type="ECO:0000313" key="2">
    <source>
        <dbReference type="EMBL" id="OVF09693.1"/>
    </source>
</evidence>
<dbReference type="Proteomes" id="UP000195602">
    <property type="component" value="Unassembled WGS sequence"/>
</dbReference>
<evidence type="ECO:0000256" key="1">
    <source>
        <dbReference type="SAM" id="MobiDB-lite"/>
    </source>
</evidence>
<gene>
    <name evidence="2" type="ORF">A9F13_04g01804</name>
</gene>
<evidence type="ECO:0000313" key="3">
    <source>
        <dbReference type="Proteomes" id="UP000195602"/>
    </source>
</evidence>
<feature type="compositionally biased region" description="Polar residues" evidence="1">
    <location>
        <begin position="30"/>
        <end position="46"/>
    </location>
</feature>
<protein>
    <submittedName>
        <fullName evidence="2">Uncharacterized protein</fullName>
    </submittedName>
</protein>